<dbReference type="RefSeq" id="WP_208272614.1">
    <property type="nucleotide sequence ID" value="NZ_BAAAGM010000075.1"/>
</dbReference>
<organism evidence="2 3">
    <name type="scientific">Actinomadura nitritigenes</name>
    <dbReference type="NCBI Taxonomy" id="134602"/>
    <lineage>
        <taxon>Bacteria</taxon>
        <taxon>Bacillati</taxon>
        <taxon>Actinomycetota</taxon>
        <taxon>Actinomycetes</taxon>
        <taxon>Streptosporangiales</taxon>
        <taxon>Thermomonosporaceae</taxon>
        <taxon>Actinomadura</taxon>
    </lineage>
</organism>
<feature type="region of interest" description="Disordered" evidence="1">
    <location>
        <begin position="1"/>
        <end position="20"/>
    </location>
</feature>
<protein>
    <submittedName>
        <fullName evidence="2">Uncharacterized protein</fullName>
    </submittedName>
</protein>
<keyword evidence="3" id="KW-1185">Reference proteome</keyword>
<reference evidence="2 3" key="1">
    <citation type="submission" date="2021-03" db="EMBL/GenBank/DDBJ databases">
        <authorList>
            <person name="Kanchanasin P."/>
            <person name="Saeng-In P."/>
            <person name="Phongsopitanun W."/>
            <person name="Yuki M."/>
            <person name="Kudo T."/>
            <person name="Ohkuma M."/>
            <person name="Tanasupawat S."/>
        </authorList>
    </citation>
    <scope>NUCLEOTIDE SEQUENCE [LARGE SCALE GENOMIC DNA]</scope>
    <source>
        <strain evidence="2 3">L46</strain>
    </source>
</reference>
<evidence type="ECO:0000313" key="2">
    <source>
        <dbReference type="EMBL" id="MBO2444323.1"/>
    </source>
</evidence>
<dbReference type="EMBL" id="JAGEOK010000044">
    <property type="protein sequence ID" value="MBO2444323.1"/>
    <property type="molecule type" value="Genomic_DNA"/>
</dbReference>
<sequence>MAGKKKDAKQRASDHAFGGAGGAVERHATLVNRRAGDVAQRVTGAQVFFAPDADGPVPVDPGKMMAEVRQEAERMTDPQTRAYLLAFADSGYMVIEEGLC</sequence>
<evidence type="ECO:0000256" key="1">
    <source>
        <dbReference type="SAM" id="MobiDB-lite"/>
    </source>
</evidence>
<accession>A0ABS3RFG8</accession>
<evidence type="ECO:0000313" key="3">
    <source>
        <dbReference type="Proteomes" id="UP000666915"/>
    </source>
</evidence>
<comment type="caution">
    <text evidence="2">The sequence shown here is derived from an EMBL/GenBank/DDBJ whole genome shotgun (WGS) entry which is preliminary data.</text>
</comment>
<dbReference type="Proteomes" id="UP000666915">
    <property type="component" value="Unassembled WGS sequence"/>
</dbReference>
<proteinExistence type="predicted"/>
<name>A0ABS3RFG8_9ACTN</name>
<gene>
    <name evidence="2" type="ORF">J4557_43080</name>
</gene>